<dbReference type="GO" id="GO:0030145">
    <property type="term" value="F:manganese ion binding"/>
    <property type="evidence" value="ECO:0007669"/>
    <property type="project" value="UniProtKB-UniRule"/>
</dbReference>
<keyword evidence="14" id="KW-1185">Reference proteome</keyword>
<dbReference type="InterPro" id="IPR013785">
    <property type="entry name" value="Aldolase_TIM"/>
</dbReference>
<dbReference type="Pfam" id="PF22617">
    <property type="entry name" value="HCS_D2"/>
    <property type="match status" value="1"/>
</dbReference>
<feature type="binding site" evidence="11">
    <location>
        <position position="204"/>
    </location>
    <ligand>
        <name>Mn(2+)</name>
        <dbReference type="ChEBI" id="CHEBI:29035"/>
    </ligand>
</feature>
<comment type="pathway">
    <text evidence="1 11">Amino-acid biosynthesis; L-leucine biosynthesis; L-leucine from 3-methyl-2-oxobutanoate: step 1/4.</text>
</comment>
<name>A0A923LU00_9FIRM</name>
<dbReference type="InterPro" id="IPR002034">
    <property type="entry name" value="AIPM/Hcit_synth_CS"/>
</dbReference>
<evidence type="ECO:0000259" key="12">
    <source>
        <dbReference type="PROSITE" id="PS50991"/>
    </source>
</evidence>
<evidence type="ECO:0000256" key="2">
    <source>
        <dbReference type="ARBA" id="ARBA00009396"/>
    </source>
</evidence>
<dbReference type="FunFam" id="3.20.20.70:FF:000010">
    <property type="entry name" value="2-isopropylmalate synthase"/>
    <property type="match status" value="1"/>
</dbReference>
<comment type="caution">
    <text evidence="13">The sequence shown here is derived from an EMBL/GenBank/DDBJ whole genome shotgun (WGS) entry which is preliminary data.</text>
</comment>
<dbReference type="GO" id="GO:0003852">
    <property type="term" value="F:2-isopropylmalate synthase activity"/>
    <property type="evidence" value="ECO:0007669"/>
    <property type="project" value="UniProtKB-UniRule"/>
</dbReference>
<evidence type="ECO:0000256" key="11">
    <source>
        <dbReference type="HAMAP-Rule" id="MF_01025"/>
    </source>
</evidence>
<dbReference type="Gene3D" id="3.20.20.70">
    <property type="entry name" value="Aldolase class I"/>
    <property type="match status" value="1"/>
</dbReference>
<evidence type="ECO:0000256" key="8">
    <source>
        <dbReference type="ARBA" id="ARBA00022723"/>
    </source>
</evidence>
<protein>
    <recommendedName>
        <fullName evidence="4 11">2-isopropylmalate synthase</fullName>
        <ecNumber evidence="3 11">2.3.3.13</ecNumber>
    </recommendedName>
    <alternativeName>
        <fullName evidence="11">Alpha-IPM synthase</fullName>
    </alternativeName>
    <alternativeName>
        <fullName evidence="11">Alpha-isopropylmalate synthase</fullName>
    </alternativeName>
</protein>
<dbReference type="Pfam" id="PF00682">
    <property type="entry name" value="HMGL-like"/>
    <property type="match status" value="1"/>
</dbReference>
<dbReference type="EC" id="2.3.3.13" evidence="3 11"/>
<evidence type="ECO:0000256" key="10">
    <source>
        <dbReference type="ARBA" id="ARBA00023304"/>
    </source>
</evidence>
<dbReference type="Proteomes" id="UP000606499">
    <property type="component" value="Unassembled WGS sequence"/>
</dbReference>
<dbReference type="InterPro" id="IPR054691">
    <property type="entry name" value="LeuA/HCS_post-cat"/>
</dbReference>
<keyword evidence="11" id="KW-0963">Cytoplasm</keyword>
<comment type="cofactor">
    <cofactor evidence="11">
        <name>Mn(2+)</name>
        <dbReference type="ChEBI" id="CHEBI:29035"/>
    </cofactor>
</comment>
<dbReference type="GO" id="GO:0005737">
    <property type="term" value="C:cytoplasm"/>
    <property type="evidence" value="ECO:0007669"/>
    <property type="project" value="UniProtKB-UniRule"/>
</dbReference>
<dbReference type="InterPro" id="IPR000891">
    <property type="entry name" value="PYR_CT"/>
</dbReference>
<keyword evidence="6 11" id="KW-0028">Amino-acid biosynthesis</keyword>
<keyword evidence="13" id="KW-0012">Acyltransferase</keyword>
<dbReference type="InterPro" id="IPR036230">
    <property type="entry name" value="LeuA_allosteric_dom_sf"/>
</dbReference>
<evidence type="ECO:0000256" key="9">
    <source>
        <dbReference type="ARBA" id="ARBA00023211"/>
    </source>
</evidence>
<accession>A0A923LU00</accession>
<evidence type="ECO:0000256" key="6">
    <source>
        <dbReference type="ARBA" id="ARBA00022605"/>
    </source>
</evidence>
<dbReference type="PANTHER" id="PTHR10277:SF9">
    <property type="entry name" value="2-ISOPROPYLMALATE SYNTHASE 1, CHLOROPLASTIC-RELATED"/>
    <property type="match status" value="1"/>
</dbReference>
<evidence type="ECO:0000256" key="1">
    <source>
        <dbReference type="ARBA" id="ARBA00004689"/>
    </source>
</evidence>
<dbReference type="HAMAP" id="MF_01025">
    <property type="entry name" value="LeuA_type1"/>
    <property type="match status" value="1"/>
</dbReference>
<dbReference type="InterPro" id="IPR013709">
    <property type="entry name" value="2-isopropylmalate_synth_dimer"/>
</dbReference>
<reference evidence="13" key="1">
    <citation type="submission" date="2020-08" db="EMBL/GenBank/DDBJ databases">
        <title>Genome public.</title>
        <authorList>
            <person name="Liu C."/>
            <person name="Sun Q."/>
        </authorList>
    </citation>
    <scope>NUCLEOTIDE SEQUENCE</scope>
    <source>
        <strain evidence="13">NSJ-28</strain>
    </source>
</reference>
<dbReference type="SUPFAM" id="SSF51569">
    <property type="entry name" value="Aldolase"/>
    <property type="match status" value="1"/>
</dbReference>
<keyword evidence="5 11" id="KW-0432">Leucine biosynthesis</keyword>
<comment type="subunit">
    <text evidence="11">Homodimer.</text>
</comment>
<evidence type="ECO:0000256" key="3">
    <source>
        <dbReference type="ARBA" id="ARBA00012973"/>
    </source>
</evidence>
<feature type="domain" description="Pyruvate carboxyltransferase" evidence="12">
    <location>
        <begin position="5"/>
        <end position="267"/>
    </location>
</feature>
<proteinExistence type="inferred from homology"/>
<evidence type="ECO:0000313" key="14">
    <source>
        <dbReference type="Proteomes" id="UP000606499"/>
    </source>
</evidence>
<dbReference type="PROSITE" id="PS50991">
    <property type="entry name" value="PYR_CT"/>
    <property type="match status" value="1"/>
</dbReference>
<feature type="binding site" evidence="11">
    <location>
        <position position="238"/>
    </location>
    <ligand>
        <name>Mn(2+)</name>
        <dbReference type="ChEBI" id="CHEBI:29035"/>
    </ligand>
</feature>
<dbReference type="PANTHER" id="PTHR10277">
    <property type="entry name" value="HOMOCITRATE SYNTHASE-RELATED"/>
    <property type="match status" value="1"/>
</dbReference>
<evidence type="ECO:0000256" key="4">
    <source>
        <dbReference type="ARBA" id="ARBA00018198"/>
    </source>
</evidence>
<organism evidence="13 14">
    <name type="scientific">Agathobaculum faecis</name>
    <dbReference type="NCBI Taxonomy" id="2763013"/>
    <lineage>
        <taxon>Bacteria</taxon>
        <taxon>Bacillati</taxon>
        <taxon>Bacillota</taxon>
        <taxon>Clostridia</taxon>
        <taxon>Eubacteriales</taxon>
        <taxon>Butyricicoccaceae</taxon>
        <taxon>Agathobaculum</taxon>
    </lineage>
</organism>
<keyword evidence="8 11" id="KW-0479">Metal-binding</keyword>
<comment type="catalytic activity">
    <reaction evidence="11">
        <text>3-methyl-2-oxobutanoate + acetyl-CoA + H2O = (2S)-2-isopropylmalate + CoA + H(+)</text>
        <dbReference type="Rhea" id="RHEA:21524"/>
        <dbReference type="ChEBI" id="CHEBI:1178"/>
        <dbReference type="ChEBI" id="CHEBI:11851"/>
        <dbReference type="ChEBI" id="CHEBI:15377"/>
        <dbReference type="ChEBI" id="CHEBI:15378"/>
        <dbReference type="ChEBI" id="CHEBI:57287"/>
        <dbReference type="ChEBI" id="CHEBI:57288"/>
        <dbReference type="EC" id="2.3.3.13"/>
    </reaction>
</comment>
<dbReference type="Gene3D" id="1.10.238.260">
    <property type="match status" value="1"/>
</dbReference>
<dbReference type="FunFam" id="1.10.238.260:FF:000001">
    <property type="entry name" value="2-isopropylmalate synthase"/>
    <property type="match status" value="1"/>
</dbReference>
<dbReference type="GO" id="GO:0009098">
    <property type="term" value="P:L-leucine biosynthetic process"/>
    <property type="evidence" value="ECO:0007669"/>
    <property type="project" value="UniProtKB-UniRule"/>
</dbReference>
<dbReference type="InterPro" id="IPR005671">
    <property type="entry name" value="LeuA_bact_synth"/>
</dbReference>
<dbReference type="CDD" id="cd07940">
    <property type="entry name" value="DRE_TIM_IPMS"/>
    <property type="match status" value="1"/>
</dbReference>
<keyword evidence="7 11" id="KW-0808">Transferase</keyword>
<dbReference type="Gene3D" id="3.30.160.270">
    <property type="match status" value="1"/>
</dbReference>
<dbReference type="PROSITE" id="PS00816">
    <property type="entry name" value="AIPM_HOMOCIT_SYNTH_2"/>
    <property type="match status" value="1"/>
</dbReference>
<feature type="binding site" evidence="11">
    <location>
        <position position="202"/>
    </location>
    <ligand>
        <name>Mn(2+)</name>
        <dbReference type="ChEBI" id="CHEBI:29035"/>
    </ligand>
</feature>
<gene>
    <name evidence="11" type="primary">leuA</name>
    <name evidence="13" type="ORF">H8S45_00535</name>
</gene>
<evidence type="ECO:0000256" key="5">
    <source>
        <dbReference type="ARBA" id="ARBA00022430"/>
    </source>
</evidence>
<dbReference type="SMART" id="SM00917">
    <property type="entry name" value="LeuA_dimer"/>
    <property type="match status" value="1"/>
</dbReference>
<feature type="region of interest" description="Regulatory domain" evidence="11">
    <location>
        <begin position="391"/>
        <end position="502"/>
    </location>
</feature>
<sequence>MGRTIRIFDTTLRDGEQSPGCSMNLNEKIEVAKQLEMLKVDIIEAGFAAASPGDAAAIAAIADIVRGSTICSLARCNEKDIDAAWNSIRRAENARIHTFLATSPVHMQYKLKMTPDEVVESVAHNVAYAKKYCDDIEFSAEDACRSDLDFLCRVFETAIKAGATTINIPDTVGYMIPEEYAARIRYLREHTPGIENIVLSCHMHNDLGMAVANSLAGVEAGIDQIECTINGIGERAGNASMEECVMALKTRADIFGIACSIDTTQIYRASRMIQTITGVSVAPTKPIVGANAFAHEAGIHQHGVMENKETYEIMTPESVGIPKNAIVLGKHSGRHAFEERLRELGYTLDQEKLNKTFEKFKALADKKKVIKDRDLEALVGAVPVSGEERYTLDRFVINSGNTITSTAVIRVKKGDETFERAAVSDGPINAAFRAINKIVDKDVELEDYSLRSMTDGEDAQAEAIAKISVDGGEIVTGRGVSTDVIEASIKAYINGINKYFID</sequence>
<dbReference type="EMBL" id="JACOPL010000001">
    <property type="protein sequence ID" value="MBC5723964.1"/>
    <property type="molecule type" value="Genomic_DNA"/>
</dbReference>
<keyword evidence="10 11" id="KW-0100">Branched-chain amino acid biosynthesis</keyword>
<feature type="binding site" evidence="11">
    <location>
        <position position="14"/>
    </location>
    <ligand>
        <name>Mn(2+)</name>
        <dbReference type="ChEBI" id="CHEBI:29035"/>
    </ligand>
</feature>
<dbReference type="SUPFAM" id="SSF110921">
    <property type="entry name" value="2-isopropylmalate synthase LeuA, allosteric (dimerisation) domain"/>
    <property type="match status" value="1"/>
</dbReference>
<comment type="function">
    <text evidence="11">Catalyzes the condensation of the acetyl group of acetyl-CoA with 3-methyl-2-oxobutanoate (2-ketoisovalerate) to form 3-carboxy-3-hydroxy-4-methylpentanoate (2-isopropylmalate).</text>
</comment>
<dbReference type="AlphaFoldDB" id="A0A923LU00"/>
<evidence type="ECO:0000256" key="7">
    <source>
        <dbReference type="ARBA" id="ARBA00022679"/>
    </source>
</evidence>
<dbReference type="PROSITE" id="PS00815">
    <property type="entry name" value="AIPM_HOMOCIT_SYNTH_1"/>
    <property type="match status" value="1"/>
</dbReference>
<comment type="similarity">
    <text evidence="2 11">Belongs to the alpha-IPM synthase/homocitrate synthase family. LeuA type 1 subfamily.</text>
</comment>
<keyword evidence="9 11" id="KW-0464">Manganese</keyword>
<dbReference type="NCBIfam" id="NF002085">
    <property type="entry name" value="PRK00915.1-2"/>
    <property type="match status" value="1"/>
</dbReference>
<dbReference type="NCBIfam" id="TIGR00973">
    <property type="entry name" value="leuA_bact"/>
    <property type="match status" value="1"/>
</dbReference>
<dbReference type="NCBIfam" id="NF002086">
    <property type="entry name" value="PRK00915.1-3"/>
    <property type="match status" value="1"/>
</dbReference>
<dbReference type="InterPro" id="IPR050073">
    <property type="entry name" value="2-IPM_HCS-like"/>
</dbReference>
<dbReference type="GO" id="GO:0003985">
    <property type="term" value="F:acetyl-CoA C-acetyltransferase activity"/>
    <property type="evidence" value="ECO:0007669"/>
    <property type="project" value="UniProtKB-UniRule"/>
</dbReference>
<dbReference type="Pfam" id="PF08502">
    <property type="entry name" value="LeuA_dimer"/>
    <property type="match status" value="1"/>
</dbReference>
<evidence type="ECO:0000313" key="13">
    <source>
        <dbReference type="EMBL" id="MBC5723964.1"/>
    </source>
</evidence>